<dbReference type="EMBL" id="CP149782">
    <property type="protein sequence ID" value="WYF44607.1"/>
    <property type="molecule type" value="Genomic_DNA"/>
</dbReference>
<name>A0AAU6Q1Y6_9DEIO</name>
<dbReference type="AlphaFoldDB" id="A0AAU6Q1Y6"/>
<gene>
    <name evidence="1" type="ORF">WDJ50_00375</name>
</gene>
<accession>A0AAU6Q1Y6</accession>
<organism evidence="1">
    <name type="scientific">Deinococcus sp. VB142</name>
    <dbReference type="NCBI Taxonomy" id="3112952"/>
    <lineage>
        <taxon>Bacteria</taxon>
        <taxon>Thermotogati</taxon>
        <taxon>Deinococcota</taxon>
        <taxon>Deinococci</taxon>
        <taxon>Deinococcales</taxon>
        <taxon>Deinococcaceae</taxon>
        <taxon>Deinococcus</taxon>
    </lineage>
</organism>
<reference evidence="1" key="1">
    <citation type="submission" date="2024-03" db="EMBL/GenBank/DDBJ databases">
        <title>Deinococcus weizhi sp. nov., isolated from human skin.</title>
        <authorList>
            <person name="Wei Z."/>
            <person name="Tian F."/>
            <person name="Yang C."/>
            <person name="Xin L.T."/>
            <person name="Wen Z.J."/>
            <person name="Lan K.C."/>
            <person name="Yu L."/>
            <person name="Zhe W."/>
            <person name="Dan F.D."/>
            <person name="Jun W."/>
            <person name="Rui Z."/>
            <person name="Yong X.J."/>
            <person name="Ting Y."/>
            <person name="Wei X."/>
            <person name="Xu Z.G."/>
            <person name="Xin Z."/>
            <person name="Dong F.G."/>
            <person name="Ni X.M."/>
            <person name="Zheng M.G."/>
            <person name="Chun Y."/>
            <person name="Qian W.X."/>
        </authorList>
    </citation>
    <scope>NUCLEOTIDE SEQUENCE</scope>
    <source>
        <strain evidence="1">VB142</strain>
    </source>
</reference>
<protein>
    <submittedName>
        <fullName evidence="1">Uncharacterized protein</fullName>
    </submittedName>
</protein>
<evidence type="ECO:0000313" key="1">
    <source>
        <dbReference type="EMBL" id="WYF44607.1"/>
    </source>
</evidence>
<sequence length="78" mass="8449">MTTPAFHEVHPSRLPRWMPFCLETEVAADALRYRLRRGGSWRTVALSLSGGKKLLLGSAGPERLLAALKTGTGESGTL</sequence>
<proteinExistence type="predicted"/>
<dbReference type="RefSeq" id="WP_339095796.1">
    <property type="nucleotide sequence ID" value="NZ_CP149782.1"/>
</dbReference>